<evidence type="ECO:0000313" key="6">
    <source>
        <dbReference type="EMBL" id="PVU90957.1"/>
    </source>
</evidence>
<sequence length="317" mass="33322">MLLNYIVLLLAIFTLSNAQGDSKVSGKGKYRGRGGQQSSLQSNSSKNSTAFSNSKDRQLINKIINGSSATKAQYPFIVQLFTRSSSATPFAFSCTGSLISNQWVLTAAHCVTDSNRNFYNPSNFRVAAGNTQLIQGSAINSQYQVASMGTFGYKANPSLDLALLKLKTTVPASISTPARFYTGPAVPSLPVTVAGFGVTKFGSSVPSNVLLQTRVDISQSSNCSAFNSDWTSNTGPQLCQESYNGDDSCQGDSGGPLVTNVGGQNVIVGITNDGGNKDPRAASGCGYNIIAYYARLGYYASAISKVIGVPLSTLTVS</sequence>
<feature type="compositionally biased region" description="Low complexity" evidence="3">
    <location>
        <begin position="36"/>
        <end position="48"/>
    </location>
</feature>
<dbReference type="InterPro" id="IPR001314">
    <property type="entry name" value="Peptidase_S1A"/>
</dbReference>
<dbReference type="InterPro" id="IPR033116">
    <property type="entry name" value="TRYPSIN_SER"/>
</dbReference>
<name>A0A2T9YF37_9FUNG</name>
<dbReference type="Proteomes" id="UP000245609">
    <property type="component" value="Unassembled WGS sequence"/>
</dbReference>
<dbReference type="InterPro" id="IPR009003">
    <property type="entry name" value="Peptidase_S1_PA"/>
</dbReference>
<dbReference type="Gene3D" id="2.40.10.10">
    <property type="entry name" value="Trypsin-like serine proteases"/>
    <property type="match status" value="1"/>
</dbReference>
<dbReference type="PANTHER" id="PTHR24260">
    <property type="match status" value="1"/>
</dbReference>
<feature type="region of interest" description="Disordered" evidence="3">
    <location>
        <begin position="20"/>
        <end position="53"/>
    </location>
</feature>
<dbReference type="STRING" id="133381.A0A2T9YF37"/>
<dbReference type="PROSITE" id="PS00135">
    <property type="entry name" value="TRYPSIN_SER"/>
    <property type="match status" value="1"/>
</dbReference>
<dbReference type="PROSITE" id="PS50240">
    <property type="entry name" value="TRYPSIN_DOM"/>
    <property type="match status" value="1"/>
</dbReference>
<keyword evidence="1" id="KW-1015">Disulfide bond</keyword>
<dbReference type="OrthoDB" id="6380398at2759"/>
<accession>A0A2T9YF37</accession>
<feature type="chain" id="PRO_5015673974" description="Peptidase S1 domain-containing protein" evidence="4">
    <location>
        <begin position="19"/>
        <end position="317"/>
    </location>
</feature>
<dbReference type="PRINTS" id="PR00722">
    <property type="entry name" value="CHYMOTRYPSIN"/>
</dbReference>
<evidence type="ECO:0000256" key="1">
    <source>
        <dbReference type="ARBA" id="ARBA00023157"/>
    </source>
</evidence>
<reference evidence="6 7" key="1">
    <citation type="journal article" date="2018" name="MBio">
        <title>Comparative Genomics Reveals the Core Gene Toolbox for the Fungus-Insect Symbiosis.</title>
        <authorList>
            <person name="Wang Y."/>
            <person name="Stata M."/>
            <person name="Wang W."/>
            <person name="Stajich J.E."/>
            <person name="White M.M."/>
            <person name="Moncalvo J.M."/>
        </authorList>
    </citation>
    <scope>NUCLEOTIDE SEQUENCE [LARGE SCALE GENOMIC DNA]</scope>
    <source>
        <strain evidence="6 7">SC-DP-2</strain>
    </source>
</reference>
<dbReference type="InterPro" id="IPR018114">
    <property type="entry name" value="TRYPSIN_HIS"/>
</dbReference>
<dbReference type="AlphaFoldDB" id="A0A2T9YF37"/>
<dbReference type="CDD" id="cd00190">
    <property type="entry name" value="Tryp_SPc"/>
    <property type="match status" value="1"/>
</dbReference>
<evidence type="ECO:0000256" key="3">
    <source>
        <dbReference type="SAM" id="MobiDB-lite"/>
    </source>
</evidence>
<organism evidence="6 7">
    <name type="scientific">Smittium megazygosporum</name>
    <dbReference type="NCBI Taxonomy" id="133381"/>
    <lineage>
        <taxon>Eukaryota</taxon>
        <taxon>Fungi</taxon>
        <taxon>Fungi incertae sedis</taxon>
        <taxon>Zoopagomycota</taxon>
        <taxon>Kickxellomycotina</taxon>
        <taxon>Harpellomycetes</taxon>
        <taxon>Harpellales</taxon>
        <taxon>Legeriomycetaceae</taxon>
        <taxon>Smittium</taxon>
    </lineage>
</organism>
<keyword evidence="7" id="KW-1185">Reference proteome</keyword>
<evidence type="ECO:0000256" key="4">
    <source>
        <dbReference type="SAM" id="SignalP"/>
    </source>
</evidence>
<evidence type="ECO:0000256" key="2">
    <source>
        <dbReference type="RuleBase" id="RU363034"/>
    </source>
</evidence>
<dbReference type="GO" id="GO:0004252">
    <property type="term" value="F:serine-type endopeptidase activity"/>
    <property type="evidence" value="ECO:0007669"/>
    <property type="project" value="InterPro"/>
</dbReference>
<dbReference type="SUPFAM" id="SSF50494">
    <property type="entry name" value="Trypsin-like serine proteases"/>
    <property type="match status" value="1"/>
</dbReference>
<dbReference type="PANTHER" id="PTHR24260:SF136">
    <property type="entry name" value="GH08193P-RELATED"/>
    <property type="match status" value="1"/>
</dbReference>
<dbReference type="EMBL" id="MBFS01002913">
    <property type="protein sequence ID" value="PVU90957.1"/>
    <property type="molecule type" value="Genomic_DNA"/>
</dbReference>
<feature type="domain" description="Peptidase S1" evidence="5">
    <location>
        <begin position="63"/>
        <end position="308"/>
    </location>
</feature>
<gene>
    <name evidence="6" type="ORF">BB560_006163</name>
</gene>
<dbReference type="PROSITE" id="PS00134">
    <property type="entry name" value="TRYPSIN_HIS"/>
    <property type="match status" value="1"/>
</dbReference>
<dbReference type="InterPro" id="IPR043504">
    <property type="entry name" value="Peptidase_S1_PA_chymotrypsin"/>
</dbReference>
<dbReference type="InterPro" id="IPR051333">
    <property type="entry name" value="CLIP_Serine_Protease"/>
</dbReference>
<keyword evidence="2" id="KW-0720">Serine protease</keyword>
<comment type="caution">
    <text evidence="6">The sequence shown here is derived from an EMBL/GenBank/DDBJ whole genome shotgun (WGS) entry which is preliminary data.</text>
</comment>
<dbReference type="GO" id="GO:0006508">
    <property type="term" value="P:proteolysis"/>
    <property type="evidence" value="ECO:0007669"/>
    <property type="project" value="UniProtKB-KW"/>
</dbReference>
<evidence type="ECO:0000259" key="5">
    <source>
        <dbReference type="PROSITE" id="PS50240"/>
    </source>
</evidence>
<evidence type="ECO:0000313" key="7">
    <source>
        <dbReference type="Proteomes" id="UP000245609"/>
    </source>
</evidence>
<dbReference type="SMART" id="SM00020">
    <property type="entry name" value="Tryp_SPc"/>
    <property type="match status" value="1"/>
</dbReference>
<dbReference type="Pfam" id="PF00089">
    <property type="entry name" value="Trypsin"/>
    <property type="match status" value="1"/>
</dbReference>
<dbReference type="InterPro" id="IPR001254">
    <property type="entry name" value="Trypsin_dom"/>
</dbReference>
<proteinExistence type="predicted"/>
<keyword evidence="2" id="KW-0645">Protease</keyword>
<feature type="signal peptide" evidence="4">
    <location>
        <begin position="1"/>
        <end position="18"/>
    </location>
</feature>
<keyword evidence="4" id="KW-0732">Signal</keyword>
<protein>
    <recommendedName>
        <fullName evidence="5">Peptidase S1 domain-containing protein</fullName>
    </recommendedName>
</protein>
<keyword evidence="2" id="KW-0378">Hydrolase</keyword>